<dbReference type="PANTHER" id="PTHR12756:SF9">
    <property type="entry name" value="CYTOSOLIC CARBOXYPEPTIDASE 6"/>
    <property type="match status" value="1"/>
</dbReference>
<reference evidence="3 4" key="1">
    <citation type="journal article" date="2007" name="Nature">
        <title>Evolution of genes and genomes on the Drosophila phylogeny.</title>
        <authorList>
            <consortium name="Drosophila 12 Genomes Consortium"/>
            <person name="Clark A.G."/>
            <person name="Eisen M.B."/>
            <person name="Smith D.R."/>
            <person name="Bergman C.M."/>
            <person name="Oliver B."/>
            <person name="Markow T.A."/>
            <person name="Kaufman T.C."/>
            <person name="Kellis M."/>
            <person name="Gelbart W."/>
            <person name="Iyer V.N."/>
            <person name="Pollard D.A."/>
            <person name="Sackton T.B."/>
            <person name="Larracuente A.M."/>
            <person name="Singh N.D."/>
            <person name="Abad J.P."/>
            <person name="Abt D.N."/>
            <person name="Adryan B."/>
            <person name="Aguade M."/>
            <person name="Akashi H."/>
            <person name="Anderson W.W."/>
            <person name="Aquadro C.F."/>
            <person name="Ardell D.H."/>
            <person name="Arguello R."/>
            <person name="Artieri C.G."/>
            <person name="Barbash D.A."/>
            <person name="Barker D."/>
            <person name="Barsanti P."/>
            <person name="Batterham P."/>
            <person name="Batzoglou S."/>
            <person name="Begun D."/>
            <person name="Bhutkar A."/>
            <person name="Blanco E."/>
            <person name="Bosak S.A."/>
            <person name="Bradley R.K."/>
            <person name="Brand A.D."/>
            <person name="Brent M.R."/>
            <person name="Brooks A.N."/>
            <person name="Brown R.H."/>
            <person name="Butlin R.K."/>
            <person name="Caggese C."/>
            <person name="Calvi B.R."/>
            <person name="Bernardo de Carvalho A."/>
            <person name="Caspi A."/>
            <person name="Castrezana S."/>
            <person name="Celniker S.E."/>
            <person name="Chang J.L."/>
            <person name="Chapple C."/>
            <person name="Chatterji S."/>
            <person name="Chinwalla A."/>
            <person name="Civetta A."/>
            <person name="Clifton S.W."/>
            <person name="Comeron J.M."/>
            <person name="Costello J.C."/>
            <person name="Coyne J.A."/>
            <person name="Daub J."/>
            <person name="David R.G."/>
            <person name="Delcher A.L."/>
            <person name="Delehaunty K."/>
            <person name="Do C.B."/>
            <person name="Ebling H."/>
            <person name="Edwards K."/>
            <person name="Eickbush T."/>
            <person name="Evans J.D."/>
            <person name="Filipski A."/>
            <person name="Findeiss S."/>
            <person name="Freyhult E."/>
            <person name="Fulton L."/>
            <person name="Fulton R."/>
            <person name="Garcia A.C."/>
            <person name="Gardiner A."/>
            <person name="Garfield D.A."/>
            <person name="Garvin B.E."/>
            <person name="Gibson G."/>
            <person name="Gilbert D."/>
            <person name="Gnerre S."/>
            <person name="Godfrey J."/>
            <person name="Good R."/>
            <person name="Gotea V."/>
            <person name="Gravely B."/>
            <person name="Greenberg A.J."/>
            <person name="Griffiths-Jones S."/>
            <person name="Gross S."/>
            <person name="Guigo R."/>
            <person name="Gustafson E.A."/>
            <person name="Haerty W."/>
            <person name="Hahn M.W."/>
            <person name="Halligan D.L."/>
            <person name="Halpern A.L."/>
            <person name="Halter G.M."/>
            <person name="Han M.V."/>
            <person name="Heger A."/>
            <person name="Hillier L."/>
            <person name="Hinrichs A.S."/>
            <person name="Holmes I."/>
            <person name="Hoskins R.A."/>
            <person name="Hubisz M.J."/>
            <person name="Hultmark D."/>
            <person name="Huntley M.A."/>
            <person name="Jaffe D.B."/>
            <person name="Jagadeeshan S."/>
            <person name="Jeck W.R."/>
            <person name="Johnson J."/>
            <person name="Jones C.D."/>
            <person name="Jordan W.C."/>
            <person name="Karpen G.H."/>
            <person name="Kataoka E."/>
            <person name="Keightley P.D."/>
            <person name="Kheradpour P."/>
            <person name="Kirkness E.F."/>
            <person name="Koerich L.B."/>
            <person name="Kristiansen K."/>
            <person name="Kudrna D."/>
            <person name="Kulathinal R.J."/>
            <person name="Kumar S."/>
            <person name="Kwok R."/>
            <person name="Lander E."/>
            <person name="Langley C.H."/>
            <person name="Lapoint R."/>
            <person name="Lazzaro B.P."/>
            <person name="Lee S.J."/>
            <person name="Levesque L."/>
            <person name="Li R."/>
            <person name="Lin C.F."/>
            <person name="Lin M.F."/>
            <person name="Lindblad-Toh K."/>
            <person name="Llopart A."/>
            <person name="Long M."/>
            <person name="Low L."/>
            <person name="Lozovsky E."/>
            <person name="Lu J."/>
            <person name="Luo M."/>
            <person name="Machado C.A."/>
            <person name="Makalowski W."/>
            <person name="Marzo M."/>
            <person name="Matsuda M."/>
            <person name="Matzkin L."/>
            <person name="McAllister B."/>
            <person name="McBride C.S."/>
            <person name="McKernan B."/>
            <person name="McKernan K."/>
            <person name="Mendez-Lago M."/>
            <person name="Minx P."/>
            <person name="Mollenhauer M.U."/>
            <person name="Montooth K."/>
            <person name="Mount S.M."/>
            <person name="Mu X."/>
            <person name="Myers E."/>
            <person name="Negre B."/>
            <person name="Newfeld S."/>
            <person name="Nielsen R."/>
            <person name="Noor M.A."/>
            <person name="O'Grady P."/>
            <person name="Pachter L."/>
            <person name="Papaceit M."/>
            <person name="Parisi M.J."/>
            <person name="Parisi M."/>
            <person name="Parts L."/>
            <person name="Pedersen J.S."/>
            <person name="Pesole G."/>
            <person name="Phillippy A.M."/>
            <person name="Ponting C.P."/>
            <person name="Pop M."/>
            <person name="Porcelli D."/>
            <person name="Powell J.R."/>
            <person name="Prohaska S."/>
            <person name="Pruitt K."/>
            <person name="Puig M."/>
            <person name="Quesneville H."/>
            <person name="Ram K.R."/>
            <person name="Rand D."/>
            <person name="Rasmussen M.D."/>
            <person name="Reed L.K."/>
            <person name="Reenan R."/>
            <person name="Reily A."/>
            <person name="Remington K.A."/>
            <person name="Rieger T.T."/>
            <person name="Ritchie M.G."/>
            <person name="Robin C."/>
            <person name="Rogers Y.H."/>
            <person name="Rohde C."/>
            <person name="Rozas J."/>
            <person name="Rubenfield M.J."/>
            <person name="Ruiz A."/>
            <person name="Russo S."/>
            <person name="Salzberg S.L."/>
            <person name="Sanchez-Gracia A."/>
            <person name="Saranga D.J."/>
            <person name="Sato H."/>
            <person name="Schaeffer S.W."/>
            <person name="Schatz M.C."/>
            <person name="Schlenke T."/>
            <person name="Schwartz R."/>
            <person name="Segarra C."/>
            <person name="Singh R.S."/>
            <person name="Sirot L."/>
            <person name="Sirota M."/>
            <person name="Sisneros N.B."/>
            <person name="Smith C.D."/>
            <person name="Smith T.F."/>
            <person name="Spieth J."/>
            <person name="Stage D.E."/>
            <person name="Stark A."/>
            <person name="Stephan W."/>
            <person name="Strausberg R.L."/>
            <person name="Strempel S."/>
            <person name="Sturgill D."/>
            <person name="Sutton G."/>
            <person name="Sutton G.G."/>
            <person name="Tao W."/>
            <person name="Teichmann S."/>
            <person name="Tobari Y.N."/>
            <person name="Tomimura Y."/>
            <person name="Tsolas J.M."/>
            <person name="Valente V.L."/>
            <person name="Venter E."/>
            <person name="Venter J.C."/>
            <person name="Vicario S."/>
            <person name="Vieira F.G."/>
            <person name="Vilella A.J."/>
            <person name="Villasante A."/>
            <person name="Walenz B."/>
            <person name="Wang J."/>
            <person name="Wasserman M."/>
            <person name="Watts T."/>
            <person name="Wilson D."/>
            <person name="Wilson R.K."/>
            <person name="Wing R.A."/>
            <person name="Wolfner M.F."/>
            <person name="Wong A."/>
            <person name="Wong G.K."/>
            <person name="Wu C.I."/>
            <person name="Wu G."/>
            <person name="Yamamoto D."/>
            <person name="Yang H.P."/>
            <person name="Yang S.P."/>
            <person name="Yorke J.A."/>
            <person name="Yoshida K."/>
            <person name="Zdobnov E."/>
            <person name="Zhang P."/>
            <person name="Zhang Y."/>
            <person name="Zimin A.V."/>
            <person name="Baldwin J."/>
            <person name="Abdouelleil A."/>
            <person name="Abdulkadir J."/>
            <person name="Abebe A."/>
            <person name="Abera B."/>
            <person name="Abreu J."/>
            <person name="Acer S.C."/>
            <person name="Aftuck L."/>
            <person name="Alexander A."/>
            <person name="An P."/>
            <person name="Anderson E."/>
            <person name="Anderson S."/>
            <person name="Arachi H."/>
            <person name="Azer M."/>
            <person name="Bachantsang P."/>
            <person name="Barry A."/>
            <person name="Bayul T."/>
            <person name="Berlin A."/>
            <person name="Bessette D."/>
            <person name="Bloom T."/>
            <person name="Blye J."/>
            <person name="Boguslavskiy L."/>
            <person name="Bonnet C."/>
            <person name="Boukhgalter B."/>
            <person name="Bourzgui I."/>
            <person name="Brown A."/>
            <person name="Cahill P."/>
            <person name="Channer S."/>
            <person name="Cheshatsang Y."/>
            <person name="Chuda L."/>
            <person name="Citroen M."/>
            <person name="Collymore A."/>
            <person name="Cooke P."/>
            <person name="Costello M."/>
            <person name="D'Aco K."/>
            <person name="Daza R."/>
            <person name="De Haan G."/>
            <person name="DeGray S."/>
            <person name="DeMaso C."/>
            <person name="Dhargay N."/>
            <person name="Dooley K."/>
            <person name="Dooley E."/>
            <person name="Doricent M."/>
            <person name="Dorje P."/>
            <person name="Dorjee K."/>
            <person name="Dupes A."/>
            <person name="Elong R."/>
            <person name="Falk J."/>
            <person name="Farina A."/>
            <person name="Faro S."/>
            <person name="Ferguson D."/>
            <person name="Fisher S."/>
            <person name="Foley C.D."/>
            <person name="Franke A."/>
            <person name="Friedrich D."/>
            <person name="Gadbois L."/>
            <person name="Gearin G."/>
            <person name="Gearin C.R."/>
            <person name="Giannoukos G."/>
            <person name="Goode T."/>
            <person name="Graham J."/>
            <person name="Grandbois E."/>
            <person name="Grewal S."/>
            <person name="Gyaltsen K."/>
            <person name="Hafez N."/>
            <person name="Hagos B."/>
            <person name="Hall J."/>
            <person name="Henson C."/>
            <person name="Hollinger A."/>
            <person name="Honan T."/>
            <person name="Huard M.D."/>
            <person name="Hughes L."/>
            <person name="Hurhula B."/>
            <person name="Husby M.E."/>
            <person name="Kamat A."/>
            <person name="Kanga B."/>
            <person name="Kashin S."/>
            <person name="Khazanovich D."/>
            <person name="Kisner P."/>
            <person name="Lance K."/>
            <person name="Lara M."/>
            <person name="Lee W."/>
            <person name="Lennon N."/>
            <person name="Letendre F."/>
            <person name="LeVine R."/>
            <person name="Lipovsky A."/>
            <person name="Liu X."/>
            <person name="Liu J."/>
            <person name="Liu S."/>
            <person name="Lokyitsang T."/>
            <person name="Lokyitsang Y."/>
            <person name="Lubonja R."/>
            <person name="Lui A."/>
            <person name="MacDonald P."/>
            <person name="Magnisalis V."/>
            <person name="Maru K."/>
            <person name="Matthews C."/>
            <person name="McCusker W."/>
            <person name="McDonough S."/>
            <person name="Mehta T."/>
            <person name="Meldrim J."/>
            <person name="Meneus L."/>
            <person name="Mihai O."/>
            <person name="Mihalev A."/>
            <person name="Mihova T."/>
            <person name="Mittelman R."/>
            <person name="Mlenga V."/>
            <person name="Montmayeur A."/>
            <person name="Mulrain L."/>
            <person name="Navidi A."/>
            <person name="Naylor J."/>
            <person name="Negash T."/>
            <person name="Nguyen T."/>
            <person name="Nguyen N."/>
            <person name="Nicol R."/>
            <person name="Norbu C."/>
            <person name="Norbu N."/>
            <person name="Novod N."/>
            <person name="O'Neill B."/>
            <person name="Osman S."/>
            <person name="Markiewicz E."/>
            <person name="Oyono O.L."/>
            <person name="Patti C."/>
            <person name="Phunkhang P."/>
            <person name="Pierre F."/>
            <person name="Priest M."/>
            <person name="Raghuraman S."/>
            <person name="Rege F."/>
            <person name="Reyes R."/>
            <person name="Rise C."/>
            <person name="Rogov P."/>
            <person name="Ross K."/>
            <person name="Ryan E."/>
            <person name="Settipalli S."/>
            <person name="Shea T."/>
            <person name="Sherpa N."/>
            <person name="Shi L."/>
            <person name="Shih D."/>
            <person name="Sparrow T."/>
            <person name="Spaulding J."/>
            <person name="Stalker J."/>
            <person name="Stange-Thomann N."/>
            <person name="Stavropoulos S."/>
            <person name="Stone C."/>
            <person name="Strader C."/>
            <person name="Tesfaye S."/>
            <person name="Thomson T."/>
            <person name="Thoulutsang Y."/>
            <person name="Thoulutsang D."/>
            <person name="Topham K."/>
            <person name="Topping I."/>
            <person name="Tsamla T."/>
            <person name="Vassiliev H."/>
            <person name="Vo A."/>
            <person name="Wangchuk T."/>
            <person name="Wangdi T."/>
            <person name="Weiand M."/>
            <person name="Wilkinson J."/>
            <person name="Wilson A."/>
            <person name="Yadav S."/>
            <person name="Young G."/>
            <person name="Yu Q."/>
            <person name="Zembek L."/>
            <person name="Zhong D."/>
            <person name="Zimmer A."/>
            <person name="Zwirko Z."/>
            <person name="Jaffe D.B."/>
            <person name="Alvarez P."/>
            <person name="Brockman W."/>
            <person name="Butler J."/>
            <person name="Chin C."/>
            <person name="Gnerre S."/>
            <person name="Grabherr M."/>
            <person name="Kleber M."/>
            <person name="Mauceli E."/>
            <person name="MacCallum I."/>
        </authorList>
    </citation>
    <scope>NUCLEOTIDE SEQUENCE [LARGE SCALE GENOMIC DNA]</scope>
    <source>
        <strain evidence="3 4">TSC#14021-0224.01</strain>
    </source>
</reference>
<organism evidence="3 4">
    <name type="scientific">Drosophila erecta</name>
    <name type="common">Fruit fly</name>
    <dbReference type="NCBI Taxonomy" id="7220"/>
    <lineage>
        <taxon>Eukaryota</taxon>
        <taxon>Metazoa</taxon>
        <taxon>Ecdysozoa</taxon>
        <taxon>Arthropoda</taxon>
        <taxon>Hexapoda</taxon>
        <taxon>Insecta</taxon>
        <taxon>Pterygota</taxon>
        <taxon>Neoptera</taxon>
        <taxon>Endopterygota</taxon>
        <taxon>Diptera</taxon>
        <taxon>Brachycera</taxon>
        <taxon>Muscomorpha</taxon>
        <taxon>Ephydroidea</taxon>
        <taxon>Drosophilidae</taxon>
        <taxon>Drosophila</taxon>
        <taxon>Sophophora</taxon>
    </lineage>
</organism>
<dbReference type="AlphaFoldDB" id="B3P562"/>
<name>B3P562_DROER</name>
<accession>B3P562</accession>
<evidence type="ECO:0000256" key="2">
    <source>
        <dbReference type="SAM" id="MobiDB-lite"/>
    </source>
</evidence>
<evidence type="ECO:0000256" key="1">
    <source>
        <dbReference type="ARBA" id="ARBA00001947"/>
    </source>
</evidence>
<dbReference type="InterPro" id="IPR050821">
    <property type="entry name" value="Cytosolic_carboxypeptidase"/>
</dbReference>
<sequence>MHGCFIYGNTYEDVYRYERHLVFPRLFASNAPDYVADHTMFNADERKAGSMRRFSCERLSDTVNAYTLEVSMAGHYLRDGKTISLYNEDGCEYILASRVDQVPNKKVPLPPDYRVGRNLARTLLQYYRFINILPMPIVSEVRSKRRGRNRHAHHSRSRSKTRYEVKPRPKTPRCHAPIAYTNLSICYDSGGGGGSSDEGGFSPVRPLAPGSSCFSGYRNYRRAATASCSAHTGHDQYSPFALGALKTGSDHGGGVGGSKGKRSAAVTIEVPLPVNVPPKPYLSIIDLNQLTRGSLKLKSTSFDAADRR</sequence>
<dbReference type="Gene3D" id="3.40.630.10">
    <property type="entry name" value="Zn peptidases"/>
    <property type="match status" value="1"/>
</dbReference>
<reference evidence="3 4" key="2">
    <citation type="journal article" date="2008" name="Bioinformatics">
        <title>Assembly reconciliation.</title>
        <authorList>
            <person name="Zimin A.V."/>
            <person name="Smith D.R."/>
            <person name="Sutton G."/>
            <person name="Yorke J.A."/>
        </authorList>
    </citation>
    <scope>NUCLEOTIDE SEQUENCE [LARGE SCALE GENOMIC DNA]</scope>
    <source>
        <strain evidence="3 4">TSC#14021-0224.01</strain>
    </source>
</reference>
<evidence type="ECO:0000313" key="4">
    <source>
        <dbReference type="Proteomes" id="UP000008711"/>
    </source>
</evidence>
<protein>
    <submittedName>
        <fullName evidence="3">GG16725</fullName>
    </submittedName>
</protein>
<dbReference type="PhylomeDB" id="B3P562"/>
<comment type="cofactor">
    <cofactor evidence="1">
        <name>Zn(2+)</name>
        <dbReference type="ChEBI" id="CHEBI:29105"/>
    </cofactor>
</comment>
<feature type="compositionally biased region" description="Basic residues" evidence="2">
    <location>
        <begin position="143"/>
        <end position="160"/>
    </location>
</feature>
<dbReference type="Proteomes" id="UP000008711">
    <property type="component" value="Unassembled WGS sequence"/>
</dbReference>
<dbReference type="HOGENOM" id="CLU_903895_0_0_1"/>
<dbReference type="eggNOG" id="KOG3641">
    <property type="taxonomic scope" value="Eukaryota"/>
</dbReference>
<dbReference type="PANTHER" id="PTHR12756">
    <property type="entry name" value="CYTOSOLIC CARBOXYPEPTIDASE"/>
    <property type="match status" value="1"/>
</dbReference>
<dbReference type="EMBL" id="CH954182">
    <property type="protein sequence ID" value="EDV53045.1"/>
    <property type="molecule type" value="Genomic_DNA"/>
</dbReference>
<evidence type="ECO:0000313" key="3">
    <source>
        <dbReference type="EMBL" id="EDV53045.1"/>
    </source>
</evidence>
<proteinExistence type="predicted"/>
<dbReference type="OrthoDB" id="10253041at2759"/>
<feature type="region of interest" description="Disordered" evidence="2">
    <location>
        <begin position="143"/>
        <end position="171"/>
    </location>
</feature>
<gene>
    <name evidence="3" type="primary">Dere\GG16725</name>
    <name evidence="3" type="ORF">Dere_GG16725</name>
</gene>
<keyword evidence="4" id="KW-1185">Reference proteome</keyword>